<protein>
    <submittedName>
        <fullName evidence="1">Uncharacterized protein</fullName>
    </submittedName>
</protein>
<gene>
    <name evidence="1" type="ORF">ATI53_107013</name>
</gene>
<organism evidence="1 2">
    <name type="scientific">Salipiger aestuarii</name>
    <dbReference type="NCBI Taxonomy" id="568098"/>
    <lineage>
        <taxon>Bacteria</taxon>
        <taxon>Pseudomonadati</taxon>
        <taxon>Pseudomonadota</taxon>
        <taxon>Alphaproteobacteria</taxon>
        <taxon>Rhodobacterales</taxon>
        <taxon>Roseobacteraceae</taxon>
        <taxon>Salipiger</taxon>
    </lineage>
</organism>
<evidence type="ECO:0000313" key="1">
    <source>
        <dbReference type="EMBL" id="RAK09435.1"/>
    </source>
</evidence>
<comment type="caution">
    <text evidence="1">The sequence shown here is derived from an EMBL/GenBank/DDBJ whole genome shotgun (WGS) entry which is preliminary data.</text>
</comment>
<evidence type="ECO:0000313" key="2">
    <source>
        <dbReference type="Proteomes" id="UP000249165"/>
    </source>
</evidence>
<dbReference type="RefSeq" id="WP_111551300.1">
    <property type="nucleotide sequence ID" value="NZ_LIGK01000080.1"/>
</dbReference>
<dbReference type="EMBL" id="QLMG01000070">
    <property type="protein sequence ID" value="RAK09435.1"/>
    <property type="molecule type" value="Genomic_DNA"/>
</dbReference>
<dbReference type="AlphaFoldDB" id="A0A327XQ78"/>
<name>A0A327XQ78_9RHOB</name>
<dbReference type="OrthoDB" id="9808332at2"/>
<dbReference type="Proteomes" id="UP000249165">
    <property type="component" value="Unassembled WGS sequence"/>
</dbReference>
<keyword evidence="2" id="KW-1185">Reference proteome</keyword>
<accession>A0A327XQ78</accession>
<proteinExistence type="predicted"/>
<reference evidence="1 2" key="1">
    <citation type="submission" date="2018-06" db="EMBL/GenBank/DDBJ databases">
        <title>Genomic Encyclopedia of Archaeal and Bacterial Type Strains, Phase II (KMG-II): from individual species to whole genera.</title>
        <authorList>
            <person name="Goeker M."/>
        </authorList>
    </citation>
    <scope>NUCLEOTIDE SEQUENCE [LARGE SCALE GENOMIC DNA]</scope>
    <source>
        <strain evidence="1 2">DSM 22011</strain>
    </source>
</reference>
<sequence>MTDTDGINATVTLEAILPELGIDIALPATFGIPDLCEADAILPMDGLAGRPAHPRCGKGVIGMTTGAGAFKPTTTSI</sequence>